<dbReference type="Pfam" id="PF00361">
    <property type="entry name" value="Proton_antipo_M"/>
    <property type="match status" value="1"/>
</dbReference>
<evidence type="ECO:0000256" key="11">
    <source>
        <dbReference type="ARBA" id="ARBA00022989"/>
    </source>
</evidence>
<feature type="transmembrane region" description="Helical" evidence="17">
    <location>
        <begin position="254"/>
        <end position="272"/>
    </location>
</feature>
<keyword evidence="8" id="KW-0999">Mitochondrion inner membrane</keyword>
<keyword evidence="13 17" id="KW-0830">Ubiquinone</keyword>
<dbReference type="GO" id="GO:0008137">
    <property type="term" value="F:NADH dehydrogenase (ubiquinone) activity"/>
    <property type="evidence" value="ECO:0007669"/>
    <property type="project" value="UniProtKB-EC"/>
</dbReference>
<evidence type="ECO:0000256" key="10">
    <source>
        <dbReference type="ARBA" id="ARBA00022982"/>
    </source>
</evidence>
<dbReference type="GO" id="GO:0015990">
    <property type="term" value="P:electron transport coupled proton transport"/>
    <property type="evidence" value="ECO:0007669"/>
    <property type="project" value="TreeGrafter"/>
</dbReference>
<dbReference type="GO" id="GO:0005743">
    <property type="term" value="C:mitochondrial inner membrane"/>
    <property type="evidence" value="ECO:0007669"/>
    <property type="project" value="UniProtKB-SubCell"/>
</dbReference>
<feature type="transmembrane region" description="Helical" evidence="17">
    <location>
        <begin position="44"/>
        <end position="65"/>
    </location>
</feature>
<dbReference type="PRINTS" id="PR01434">
    <property type="entry name" value="NADHDHGNASE5"/>
</dbReference>
<comment type="subcellular location">
    <subcellularLocation>
        <location evidence="2">Mitochondrion inner membrane</location>
        <topology evidence="2">Multi-pass membrane protein</topology>
    </subcellularLocation>
</comment>
<evidence type="ECO:0000256" key="5">
    <source>
        <dbReference type="ARBA" id="ARBA00022448"/>
    </source>
</evidence>
<dbReference type="InterPro" id="IPR010934">
    <property type="entry name" value="NADH_DH_su5_C"/>
</dbReference>
<feature type="transmembrane region" description="Helical" evidence="17">
    <location>
        <begin position="525"/>
        <end position="542"/>
    </location>
</feature>
<feature type="domain" description="NADH dehydrogenase subunit 5 C-terminal" evidence="20">
    <location>
        <begin position="375"/>
        <end position="541"/>
    </location>
</feature>
<feature type="transmembrane region" description="Helical" evidence="17">
    <location>
        <begin position="401"/>
        <end position="425"/>
    </location>
</feature>
<comment type="similarity">
    <text evidence="17">Belongs to the complex I subunit 5 family.</text>
</comment>
<evidence type="ECO:0000256" key="9">
    <source>
        <dbReference type="ARBA" id="ARBA00022967"/>
    </source>
</evidence>
<evidence type="ECO:0000256" key="12">
    <source>
        <dbReference type="ARBA" id="ARBA00023027"/>
    </source>
</evidence>
<feature type="transmembrane region" description="Helical" evidence="17">
    <location>
        <begin position="164"/>
        <end position="187"/>
    </location>
</feature>
<feature type="transmembrane region" description="Helical" evidence="17">
    <location>
        <begin position="199"/>
        <end position="217"/>
    </location>
</feature>
<evidence type="ECO:0000256" key="8">
    <source>
        <dbReference type="ARBA" id="ARBA00022792"/>
    </source>
</evidence>
<feature type="transmembrane region" description="Helical" evidence="17">
    <location>
        <begin position="139"/>
        <end position="158"/>
    </location>
</feature>
<dbReference type="Pfam" id="PF06455">
    <property type="entry name" value="NADH5_C"/>
    <property type="match status" value="1"/>
</dbReference>
<accession>A0A2U8XCM9</accession>
<evidence type="ECO:0000256" key="16">
    <source>
        <dbReference type="ARBA" id="ARBA00049551"/>
    </source>
</evidence>
<feature type="domain" description="NADH:quinone oxidoreductase/Mrp antiporter transmembrane" evidence="18">
    <location>
        <begin position="94"/>
        <end position="369"/>
    </location>
</feature>
<evidence type="ECO:0000313" key="21">
    <source>
        <dbReference type="EMBL" id="AWN56332.1"/>
    </source>
</evidence>
<dbReference type="GO" id="GO:0003954">
    <property type="term" value="F:NADH dehydrogenase activity"/>
    <property type="evidence" value="ECO:0007669"/>
    <property type="project" value="TreeGrafter"/>
</dbReference>
<dbReference type="EMBL" id="MG253276">
    <property type="protein sequence ID" value="AWN56332.1"/>
    <property type="molecule type" value="Genomic_DNA"/>
</dbReference>
<evidence type="ECO:0000256" key="2">
    <source>
        <dbReference type="ARBA" id="ARBA00004448"/>
    </source>
</evidence>
<evidence type="ECO:0000256" key="6">
    <source>
        <dbReference type="ARBA" id="ARBA00022660"/>
    </source>
</evidence>
<feature type="transmembrane region" description="Helical" evidence="17">
    <location>
        <begin position="437"/>
        <end position="456"/>
    </location>
</feature>
<evidence type="ECO:0000256" key="3">
    <source>
        <dbReference type="ARBA" id="ARBA00012944"/>
    </source>
</evidence>
<comment type="function">
    <text evidence="1">Core subunit of the mitochondrial membrane respiratory chain NADH dehydrogenase (Complex I) that is believed to belong to the minimal assembly required for catalysis. Complex I functions in the transfer of electrons from NADH to the respiratory chain. The immediate electron acceptor for the enzyme is believed to be ubiquinone.</text>
</comment>
<dbReference type="InterPro" id="IPR003945">
    <property type="entry name" value="NU5C-like"/>
</dbReference>
<evidence type="ECO:0000256" key="1">
    <source>
        <dbReference type="ARBA" id="ARBA00003257"/>
    </source>
</evidence>
<keyword evidence="10" id="KW-0249">Electron transport</keyword>
<keyword evidence="15 17" id="KW-0472">Membrane</keyword>
<feature type="transmembrane region" description="Helical" evidence="17">
    <location>
        <begin position="321"/>
        <end position="339"/>
    </location>
</feature>
<keyword evidence="5 17" id="KW-0813">Transport</keyword>
<reference evidence="21" key="1">
    <citation type="submission" date="2017-10" db="EMBL/GenBank/DDBJ databases">
        <title>Mitogenomes of tropical arthropods.</title>
        <authorList>
            <person name="Pires Paula D."/>
            <person name="Coiti Togawa R."/>
        </authorList>
    </citation>
    <scope>NUCLEOTIDE SEQUENCE</scope>
</reference>
<proteinExistence type="inferred from homology"/>
<feature type="domain" description="NADH-Ubiquinone oxidoreductase (complex I) chain 5 N-terminal" evidence="19">
    <location>
        <begin position="29"/>
        <end position="77"/>
    </location>
</feature>
<evidence type="ECO:0000256" key="17">
    <source>
        <dbReference type="RuleBase" id="RU003404"/>
    </source>
</evidence>
<evidence type="ECO:0000256" key="13">
    <source>
        <dbReference type="ARBA" id="ARBA00023075"/>
    </source>
</evidence>
<evidence type="ECO:0000259" key="19">
    <source>
        <dbReference type="Pfam" id="PF00662"/>
    </source>
</evidence>
<sequence length="543" mass="63437">MFYSSMVMFSLSMLNYLVDSSFLFEWLMMSVNSFNMEIMILIDWISLLFISFILLISSMIILYSCVYMSEDKFIKRFIFLIMLFVLSMILMILSPSIISIMFGWDGLGLVSYCLIIYYQNYVSYNSGMVTVLCNRVGDVGLLMVIGLMLMKGTWNLMFYEQGEILIMSMLVIAAITKSAQIPFSTWLPMAMAAPTPVSALVHSSTLVTAGVYLMIRFNSLLMASDLNKILFFLSVFTMFMAGLMANLEVDLKKIVALSTLSQLGLMMMILSFGLSTVAFYHLLVHAIFKSMLFMCAGAIIHSMMNNQDIRLFGNLKEVIPFIMMSFFIASLALCGFPFMAGFYSKDLIMELIYSTQLNFYMLMFIIISLMYTVSYSIRLFYYMFFSNLKFYSYSNLSENNLINISMMILIFLSIIIGALLNWLFFFDYYLIYLNLDIKLLTLMSCLSGVLIVMMFNLKFLYNNLYMSYYLNSMWFLNYLYLWVYKFVNIEGGMIYKVDKTWIEFLGSNILVYLVKNFKMNMIYKMYMYLFMYIYMMLLIYLMY</sequence>
<feature type="transmembrane region" description="Helical" evidence="17">
    <location>
        <begin position="229"/>
        <end position="247"/>
    </location>
</feature>
<evidence type="ECO:0000256" key="4">
    <source>
        <dbReference type="ARBA" id="ARBA00021096"/>
    </source>
</evidence>
<keyword evidence="7 17" id="KW-0812">Transmembrane</keyword>
<dbReference type="EC" id="7.1.1.2" evidence="3 17"/>
<geneLocation type="mitochondrion" evidence="21"/>
<evidence type="ECO:0000256" key="14">
    <source>
        <dbReference type="ARBA" id="ARBA00023128"/>
    </source>
</evidence>
<comment type="function">
    <text evidence="17">Core subunit of the mitochondrial membrane respiratory chain NADH dehydrogenase (Complex I) which catalyzes electron transfer from NADH through the respiratory chain, using ubiquinone as an electron acceptor. Essential for the catalytic activity and assembly of complex I.</text>
</comment>
<dbReference type="InterPro" id="IPR001750">
    <property type="entry name" value="ND/Mrp_TM"/>
</dbReference>
<feature type="transmembrane region" description="Helical" evidence="17">
    <location>
        <begin position="359"/>
        <end position="381"/>
    </location>
</feature>
<keyword evidence="14 17" id="KW-0496">Mitochondrion</keyword>
<keyword evidence="11 17" id="KW-1133">Transmembrane helix</keyword>
<organism evidence="21">
    <name type="scientific">Pheidole flavens</name>
    <dbReference type="NCBI Taxonomy" id="458933"/>
    <lineage>
        <taxon>Eukaryota</taxon>
        <taxon>Metazoa</taxon>
        <taxon>Ecdysozoa</taxon>
        <taxon>Arthropoda</taxon>
        <taxon>Hexapoda</taxon>
        <taxon>Insecta</taxon>
        <taxon>Pterygota</taxon>
        <taxon>Neoptera</taxon>
        <taxon>Endopterygota</taxon>
        <taxon>Hymenoptera</taxon>
        <taxon>Apocrita</taxon>
        <taxon>Aculeata</taxon>
        <taxon>Formicoidea</taxon>
        <taxon>Formicidae</taxon>
        <taxon>Myrmicinae</taxon>
        <taxon>Pheidole</taxon>
    </lineage>
</organism>
<dbReference type="AlphaFoldDB" id="A0A2U8XCM9"/>
<name>A0A2U8XCM9_9HYME</name>
<feature type="transmembrane region" description="Helical" evidence="17">
    <location>
        <begin position="100"/>
        <end position="118"/>
    </location>
</feature>
<keyword evidence="9" id="KW-1278">Translocase</keyword>
<protein>
    <recommendedName>
        <fullName evidence="4 17">NADH-ubiquinone oxidoreductase chain 5</fullName>
        <ecNumber evidence="3 17">7.1.1.2</ecNumber>
    </recommendedName>
</protein>
<evidence type="ECO:0000256" key="15">
    <source>
        <dbReference type="ARBA" id="ARBA00023136"/>
    </source>
</evidence>
<evidence type="ECO:0000256" key="7">
    <source>
        <dbReference type="ARBA" id="ARBA00022692"/>
    </source>
</evidence>
<evidence type="ECO:0000259" key="20">
    <source>
        <dbReference type="Pfam" id="PF06455"/>
    </source>
</evidence>
<feature type="transmembrane region" description="Helical" evidence="17">
    <location>
        <begin position="468"/>
        <end position="487"/>
    </location>
</feature>
<dbReference type="PANTHER" id="PTHR42829">
    <property type="entry name" value="NADH-UBIQUINONE OXIDOREDUCTASE CHAIN 5"/>
    <property type="match status" value="1"/>
</dbReference>
<dbReference type="GO" id="GO:0042773">
    <property type="term" value="P:ATP synthesis coupled electron transport"/>
    <property type="evidence" value="ECO:0007669"/>
    <property type="project" value="InterPro"/>
</dbReference>
<feature type="transmembrane region" description="Helical" evidence="17">
    <location>
        <begin position="278"/>
        <end position="300"/>
    </location>
</feature>
<feature type="transmembrane region" description="Helical" evidence="17">
    <location>
        <begin position="7"/>
        <end position="24"/>
    </location>
</feature>
<dbReference type="PANTHER" id="PTHR42829:SF2">
    <property type="entry name" value="NADH-UBIQUINONE OXIDOREDUCTASE CHAIN 5"/>
    <property type="match status" value="1"/>
</dbReference>
<dbReference type="Pfam" id="PF00662">
    <property type="entry name" value="Proton_antipo_N"/>
    <property type="match status" value="1"/>
</dbReference>
<keyword evidence="12 17" id="KW-0520">NAD</keyword>
<dbReference type="InterPro" id="IPR001516">
    <property type="entry name" value="Proton_antipo_N"/>
</dbReference>
<comment type="catalytic activity">
    <reaction evidence="16 17">
        <text>a ubiquinone + NADH + 5 H(+)(in) = a ubiquinol + NAD(+) + 4 H(+)(out)</text>
        <dbReference type="Rhea" id="RHEA:29091"/>
        <dbReference type="Rhea" id="RHEA-COMP:9565"/>
        <dbReference type="Rhea" id="RHEA-COMP:9566"/>
        <dbReference type="ChEBI" id="CHEBI:15378"/>
        <dbReference type="ChEBI" id="CHEBI:16389"/>
        <dbReference type="ChEBI" id="CHEBI:17976"/>
        <dbReference type="ChEBI" id="CHEBI:57540"/>
        <dbReference type="ChEBI" id="CHEBI:57945"/>
        <dbReference type="EC" id="7.1.1.2"/>
    </reaction>
</comment>
<keyword evidence="6" id="KW-0679">Respiratory chain</keyword>
<evidence type="ECO:0000259" key="18">
    <source>
        <dbReference type="Pfam" id="PF00361"/>
    </source>
</evidence>
<feature type="transmembrane region" description="Helical" evidence="17">
    <location>
        <begin position="77"/>
        <end position="94"/>
    </location>
</feature>